<evidence type="ECO:0000256" key="1">
    <source>
        <dbReference type="SAM" id="MobiDB-lite"/>
    </source>
</evidence>
<keyword evidence="2" id="KW-0812">Transmembrane</keyword>
<organism evidence="3 4">
    <name type="scientific">Actinacidiphila acidipaludis</name>
    <dbReference type="NCBI Taxonomy" id="2873382"/>
    <lineage>
        <taxon>Bacteria</taxon>
        <taxon>Bacillati</taxon>
        <taxon>Actinomycetota</taxon>
        <taxon>Actinomycetes</taxon>
        <taxon>Kitasatosporales</taxon>
        <taxon>Streptomycetaceae</taxon>
        <taxon>Actinacidiphila</taxon>
    </lineage>
</organism>
<dbReference type="Proteomes" id="UP000778578">
    <property type="component" value="Unassembled WGS sequence"/>
</dbReference>
<proteinExistence type="predicted"/>
<dbReference type="RefSeq" id="WP_222966839.1">
    <property type="nucleotide sequence ID" value="NZ_JAINZZ010000042.1"/>
</dbReference>
<reference evidence="3 4" key="1">
    <citation type="submission" date="2021-08" db="EMBL/GenBank/DDBJ databases">
        <title>WGS of actinomycetes from Thailand.</title>
        <authorList>
            <person name="Thawai C."/>
        </authorList>
    </citation>
    <scope>NUCLEOTIDE SEQUENCE [LARGE SCALE GENOMIC DNA]</scope>
    <source>
        <strain evidence="3 4">PLK6-54</strain>
    </source>
</reference>
<accession>A0ABS7QE68</accession>
<evidence type="ECO:0000256" key="2">
    <source>
        <dbReference type="SAM" id="Phobius"/>
    </source>
</evidence>
<comment type="caution">
    <text evidence="3">The sequence shown here is derived from an EMBL/GenBank/DDBJ whole genome shotgun (WGS) entry which is preliminary data.</text>
</comment>
<feature type="transmembrane region" description="Helical" evidence="2">
    <location>
        <begin position="78"/>
        <end position="100"/>
    </location>
</feature>
<gene>
    <name evidence="3" type="ORF">K7862_26280</name>
</gene>
<dbReference type="EMBL" id="JAINZZ010000042">
    <property type="protein sequence ID" value="MBY8881116.1"/>
    <property type="molecule type" value="Genomic_DNA"/>
</dbReference>
<keyword evidence="2" id="KW-0472">Membrane</keyword>
<feature type="transmembrane region" description="Helical" evidence="2">
    <location>
        <begin position="112"/>
        <end position="139"/>
    </location>
</feature>
<sequence length="175" mass="17544">MTTIGTESETSGVATAPIRGRLGPVAHRGRWIAGGLALQLVGLGAPTAYVVTKARHESIAGLVSVATVRLAWRESLHAHAGIAVLAAGAVLFALGSVVLARPFVKRRLTLVVAVPLAALCGALILGLAALLVVLLYLWAENGGGGDIPTGSGGRAGPGTKSPPRSGADEAPDVPV</sequence>
<protein>
    <submittedName>
        <fullName evidence="3">Uncharacterized protein</fullName>
    </submittedName>
</protein>
<name>A0ABS7QE68_9ACTN</name>
<keyword evidence="2" id="KW-1133">Transmembrane helix</keyword>
<evidence type="ECO:0000313" key="3">
    <source>
        <dbReference type="EMBL" id="MBY8881116.1"/>
    </source>
</evidence>
<feature type="region of interest" description="Disordered" evidence="1">
    <location>
        <begin position="148"/>
        <end position="175"/>
    </location>
</feature>
<evidence type="ECO:0000313" key="4">
    <source>
        <dbReference type="Proteomes" id="UP000778578"/>
    </source>
</evidence>
<keyword evidence="4" id="KW-1185">Reference proteome</keyword>